<feature type="region of interest" description="Disordered" evidence="5">
    <location>
        <begin position="186"/>
        <end position="208"/>
    </location>
</feature>
<feature type="DNA-binding region" description="H-T-H motif" evidence="4">
    <location>
        <begin position="30"/>
        <end position="49"/>
    </location>
</feature>
<keyword evidence="2 4" id="KW-0238">DNA-binding</keyword>
<keyword evidence="1" id="KW-0805">Transcription regulation</keyword>
<dbReference type="InterPro" id="IPR001647">
    <property type="entry name" value="HTH_TetR"/>
</dbReference>
<dbReference type="PANTHER" id="PTHR30055">
    <property type="entry name" value="HTH-TYPE TRANSCRIPTIONAL REGULATOR RUTR"/>
    <property type="match status" value="1"/>
</dbReference>
<dbReference type="AlphaFoldDB" id="A0A849C1Z9"/>
<feature type="domain" description="HTH tetR-type" evidence="6">
    <location>
        <begin position="7"/>
        <end position="67"/>
    </location>
</feature>
<evidence type="ECO:0000313" key="8">
    <source>
        <dbReference type="Proteomes" id="UP000586827"/>
    </source>
</evidence>
<dbReference type="InterPro" id="IPR036271">
    <property type="entry name" value="Tet_transcr_reg_TetR-rel_C_sf"/>
</dbReference>
<dbReference type="Proteomes" id="UP000586827">
    <property type="component" value="Unassembled WGS sequence"/>
</dbReference>
<dbReference type="PANTHER" id="PTHR30055:SF234">
    <property type="entry name" value="HTH-TYPE TRANSCRIPTIONAL REGULATOR BETI"/>
    <property type="match status" value="1"/>
</dbReference>
<comment type="caution">
    <text evidence="7">The sequence shown here is derived from an EMBL/GenBank/DDBJ whole genome shotgun (WGS) entry which is preliminary data.</text>
</comment>
<evidence type="ECO:0000259" key="6">
    <source>
        <dbReference type="PROSITE" id="PS50977"/>
    </source>
</evidence>
<name>A0A849C1Z9_9NOCA</name>
<gene>
    <name evidence="7" type="ORF">HLB23_03935</name>
</gene>
<protein>
    <submittedName>
        <fullName evidence="7">TetR/AcrR family transcriptional regulator</fullName>
    </submittedName>
</protein>
<evidence type="ECO:0000256" key="4">
    <source>
        <dbReference type="PROSITE-ProRule" id="PRU00335"/>
    </source>
</evidence>
<evidence type="ECO:0000256" key="1">
    <source>
        <dbReference type="ARBA" id="ARBA00023015"/>
    </source>
</evidence>
<keyword evidence="3" id="KW-0804">Transcription</keyword>
<evidence type="ECO:0000256" key="5">
    <source>
        <dbReference type="SAM" id="MobiDB-lite"/>
    </source>
</evidence>
<sequence>MPRPLDHVRRADLLSGVISYIAEYGLMELSLRPLAEYLGTSSRMLIHYFGTKEAMLVAALETLRPDIGALFADVDDRETLRTRLNSAFELNTSGGAATSLRVLLQVLGAACVPDSPFRDYAVAAVRVVVTSLSEALARIDPTLDDPESAATLLVSGMRGLIQDWWITRDTDRVERATRRLIDTAVSPRRAATEPDITPGAPIPQAEPR</sequence>
<proteinExistence type="predicted"/>
<dbReference type="Pfam" id="PF00440">
    <property type="entry name" value="TetR_N"/>
    <property type="match status" value="1"/>
</dbReference>
<dbReference type="InterPro" id="IPR050109">
    <property type="entry name" value="HTH-type_TetR-like_transc_reg"/>
</dbReference>
<dbReference type="SUPFAM" id="SSF46689">
    <property type="entry name" value="Homeodomain-like"/>
    <property type="match status" value="1"/>
</dbReference>
<reference evidence="7 8" key="1">
    <citation type="submission" date="2020-05" db="EMBL/GenBank/DDBJ databases">
        <title>MicrobeNet Type strains.</title>
        <authorList>
            <person name="Nicholson A.C."/>
        </authorList>
    </citation>
    <scope>NUCLEOTIDE SEQUENCE [LARGE SCALE GENOMIC DNA]</scope>
    <source>
        <strain evidence="7 8">JCM 3224</strain>
    </source>
</reference>
<keyword evidence="8" id="KW-1185">Reference proteome</keyword>
<dbReference type="Gene3D" id="1.10.357.10">
    <property type="entry name" value="Tetracycline Repressor, domain 2"/>
    <property type="match status" value="1"/>
</dbReference>
<dbReference type="GO" id="GO:0000976">
    <property type="term" value="F:transcription cis-regulatory region binding"/>
    <property type="evidence" value="ECO:0007669"/>
    <property type="project" value="TreeGrafter"/>
</dbReference>
<organism evidence="7 8">
    <name type="scientific">Nocardia uniformis</name>
    <dbReference type="NCBI Taxonomy" id="53432"/>
    <lineage>
        <taxon>Bacteria</taxon>
        <taxon>Bacillati</taxon>
        <taxon>Actinomycetota</taxon>
        <taxon>Actinomycetes</taxon>
        <taxon>Mycobacteriales</taxon>
        <taxon>Nocardiaceae</taxon>
        <taxon>Nocardia</taxon>
    </lineage>
</organism>
<dbReference type="PROSITE" id="PS50977">
    <property type="entry name" value="HTH_TETR_2"/>
    <property type="match status" value="1"/>
</dbReference>
<dbReference type="RefSeq" id="WP_067526062.1">
    <property type="nucleotide sequence ID" value="NZ_JABELX010000001.1"/>
</dbReference>
<evidence type="ECO:0000256" key="2">
    <source>
        <dbReference type="ARBA" id="ARBA00023125"/>
    </source>
</evidence>
<evidence type="ECO:0000256" key="3">
    <source>
        <dbReference type="ARBA" id="ARBA00023163"/>
    </source>
</evidence>
<evidence type="ECO:0000313" key="7">
    <source>
        <dbReference type="EMBL" id="NNH69029.1"/>
    </source>
</evidence>
<dbReference type="InterPro" id="IPR009057">
    <property type="entry name" value="Homeodomain-like_sf"/>
</dbReference>
<dbReference type="SUPFAM" id="SSF48498">
    <property type="entry name" value="Tetracyclin repressor-like, C-terminal domain"/>
    <property type="match status" value="1"/>
</dbReference>
<dbReference type="GO" id="GO:0003700">
    <property type="term" value="F:DNA-binding transcription factor activity"/>
    <property type="evidence" value="ECO:0007669"/>
    <property type="project" value="TreeGrafter"/>
</dbReference>
<dbReference type="EMBL" id="JABELX010000001">
    <property type="protein sequence ID" value="NNH69029.1"/>
    <property type="molecule type" value="Genomic_DNA"/>
</dbReference>
<accession>A0A849C1Z9</accession>